<sequence>MNINPALFPSTSQGSTHRLGALLLSGLEESIQHTTISEAQALRRLKRMRIETEIIKTLLRFSDLNGQSSALQQQLTQLLRRYSDGMSRDQYQRYSHLAGLYVELHHTRCQLAVTSDIDDPNQRNALLSKIAQLQKQLDEAIEFRNTCLAAQELCQANSFEDFCRLLPQVRLDRLQGRAPGKHSCFPLIWAISAREKPLERVQMMVAAGARLDLTDRLGATVLHEMAAMKRKAAVRLPILRFLRLQGADLEARDLKGRTPLHIALDRGSIEDVSFFLDAGARVHEGDLNTAVREPAKLQLLLRHIDHDDAMVSTAHGLTGWLEGELYEARQ</sequence>
<dbReference type="SMART" id="SM00248">
    <property type="entry name" value="ANK"/>
    <property type="match status" value="3"/>
</dbReference>
<evidence type="ECO:0000256" key="1">
    <source>
        <dbReference type="ARBA" id="ARBA00022737"/>
    </source>
</evidence>
<dbReference type="PROSITE" id="PS50297">
    <property type="entry name" value="ANK_REP_REGION"/>
    <property type="match status" value="1"/>
</dbReference>
<dbReference type="Pfam" id="PF12796">
    <property type="entry name" value="Ank_2"/>
    <property type="match status" value="1"/>
</dbReference>
<comment type="caution">
    <text evidence="3">The sequence shown here is derived from an EMBL/GenBank/DDBJ whole genome shotgun (WGS) entry which is preliminary data.</text>
</comment>
<dbReference type="Gene3D" id="1.25.40.20">
    <property type="entry name" value="Ankyrin repeat-containing domain"/>
    <property type="match status" value="1"/>
</dbReference>
<dbReference type="PANTHER" id="PTHR24161">
    <property type="entry name" value="ANK_REP_REGION DOMAIN-CONTAINING PROTEIN-RELATED"/>
    <property type="match status" value="1"/>
</dbReference>
<evidence type="ECO:0000256" key="2">
    <source>
        <dbReference type="PROSITE-ProRule" id="PRU00023"/>
    </source>
</evidence>
<name>A0A844AJS6_9RHOB</name>
<gene>
    <name evidence="3" type="ORF">GG681_03385</name>
</gene>
<feature type="repeat" description="ANK" evidence="2">
    <location>
        <begin position="255"/>
        <end position="287"/>
    </location>
</feature>
<dbReference type="PANTHER" id="PTHR24161:SF85">
    <property type="entry name" value="PALMITOYLTRANSFERASE HIP14"/>
    <property type="match status" value="1"/>
</dbReference>
<evidence type="ECO:0000313" key="3">
    <source>
        <dbReference type="EMBL" id="MQY41670.1"/>
    </source>
</evidence>
<dbReference type="InterPro" id="IPR002110">
    <property type="entry name" value="Ankyrin_rpt"/>
</dbReference>
<evidence type="ECO:0008006" key="5">
    <source>
        <dbReference type="Google" id="ProtNLM"/>
    </source>
</evidence>
<accession>A0A844AJS6</accession>
<keyword evidence="4" id="KW-1185">Reference proteome</keyword>
<dbReference type="SUPFAM" id="SSF48403">
    <property type="entry name" value="Ankyrin repeat"/>
    <property type="match status" value="1"/>
</dbReference>
<dbReference type="AlphaFoldDB" id="A0A844AJS6"/>
<keyword evidence="1" id="KW-0677">Repeat</keyword>
<organism evidence="3 4">
    <name type="scientific">Tritonibacter aquimaris</name>
    <dbReference type="NCBI Taxonomy" id="2663379"/>
    <lineage>
        <taxon>Bacteria</taxon>
        <taxon>Pseudomonadati</taxon>
        <taxon>Pseudomonadota</taxon>
        <taxon>Alphaproteobacteria</taxon>
        <taxon>Rhodobacterales</taxon>
        <taxon>Paracoccaceae</taxon>
        <taxon>Tritonibacter</taxon>
    </lineage>
</organism>
<dbReference type="EMBL" id="WIXK01000001">
    <property type="protein sequence ID" value="MQY41670.1"/>
    <property type="molecule type" value="Genomic_DNA"/>
</dbReference>
<protein>
    <recommendedName>
        <fullName evidence="5">Ankyrin repeats (3 copies)</fullName>
    </recommendedName>
</protein>
<evidence type="ECO:0000313" key="4">
    <source>
        <dbReference type="Proteomes" id="UP000436694"/>
    </source>
</evidence>
<keyword evidence="2" id="KW-0040">ANK repeat</keyword>
<dbReference type="Proteomes" id="UP000436694">
    <property type="component" value="Unassembled WGS sequence"/>
</dbReference>
<proteinExistence type="predicted"/>
<reference evidence="3 4" key="1">
    <citation type="submission" date="2019-10" db="EMBL/GenBank/DDBJ databases">
        <title>Epibacterium sp. nov., isolated from seawater.</title>
        <authorList>
            <person name="Zhang X."/>
            <person name="Li N."/>
        </authorList>
    </citation>
    <scope>NUCLEOTIDE SEQUENCE [LARGE SCALE GENOMIC DNA]</scope>
    <source>
        <strain evidence="3 4">SM1969</strain>
    </source>
</reference>
<dbReference type="PROSITE" id="PS50088">
    <property type="entry name" value="ANK_REPEAT"/>
    <property type="match status" value="1"/>
</dbReference>
<dbReference type="InterPro" id="IPR036770">
    <property type="entry name" value="Ankyrin_rpt-contain_sf"/>
</dbReference>